<keyword evidence="2" id="KW-0472">Membrane</keyword>
<dbReference type="VEuPathDB" id="FungiDB:SPRG_14960"/>
<feature type="transmembrane region" description="Helical" evidence="2">
    <location>
        <begin position="236"/>
        <end position="255"/>
    </location>
</feature>
<keyword evidence="4" id="KW-1185">Reference proteome</keyword>
<feature type="compositionally biased region" description="Polar residues" evidence="1">
    <location>
        <begin position="455"/>
        <end position="468"/>
    </location>
</feature>
<organism evidence="3 4">
    <name type="scientific">Saprolegnia parasitica (strain CBS 223.65)</name>
    <dbReference type="NCBI Taxonomy" id="695850"/>
    <lineage>
        <taxon>Eukaryota</taxon>
        <taxon>Sar</taxon>
        <taxon>Stramenopiles</taxon>
        <taxon>Oomycota</taxon>
        <taxon>Saprolegniomycetes</taxon>
        <taxon>Saprolegniales</taxon>
        <taxon>Saprolegniaceae</taxon>
        <taxon>Saprolegnia</taxon>
    </lineage>
</organism>
<dbReference type="KEGG" id="spar:SPRG_14960"/>
<feature type="region of interest" description="Disordered" evidence="1">
    <location>
        <begin position="448"/>
        <end position="483"/>
    </location>
</feature>
<dbReference type="AlphaFoldDB" id="A0A067BLP6"/>
<keyword evidence="2" id="KW-1133">Transmembrane helix</keyword>
<feature type="transmembrane region" description="Helical" evidence="2">
    <location>
        <begin position="168"/>
        <end position="189"/>
    </location>
</feature>
<dbReference type="GeneID" id="24136738"/>
<evidence type="ECO:0000313" key="3">
    <source>
        <dbReference type="EMBL" id="KDO19128.1"/>
    </source>
</evidence>
<sequence length="483" mass="53277">MAPVAAIGLISSVSLLALLLLVHLLGCATTPVLLSFAAIRGRKYDWYLYTMSFVSLSSVVAILTLPLVVLFGDAVPCAVGFLLRYVLPALSSGLYLLGHLSVLIVFCKSADAPPRRGVEAVATTRQPSMRRASVCFLLFMTPLAATPWSIFALRIATCQDDDAFRSLYWIQVGQSCVWAIGCKYISLLYDRAHGKAVERFRTIHYKTSKGLCMSALLVAGVVLVALALHWDGYYTLYLDYTFLVVLHLNLTFWYFDGYRKSRRIAGVGPHVHAISARAMSARTMSFRSNKSTAEDTDTLPWRFEMDDVKRFLVLDDYFSDFLAFCDTLGRTHEPLSWRLVQLHKQRKVLPAVVYNDCMSPNGPLVTMTGLSMAPKVASVVRARPDTIVGETLDQLYAAFETDLLRVMCQQILPKYQKSGRLWYSFAQRPADIAAPEPPLTSAPFATAMRHAPSTLLPTTNEHGSNTTDAAVPGSHDAAGSSAP</sequence>
<accession>A0A067BLP6</accession>
<evidence type="ECO:0000256" key="1">
    <source>
        <dbReference type="SAM" id="MobiDB-lite"/>
    </source>
</evidence>
<feature type="transmembrane region" description="Helical" evidence="2">
    <location>
        <begin position="210"/>
        <end position="230"/>
    </location>
</feature>
<evidence type="ECO:0008006" key="5">
    <source>
        <dbReference type="Google" id="ProtNLM"/>
    </source>
</evidence>
<feature type="transmembrane region" description="Helical" evidence="2">
    <location>
        <begin position="134"/>
        <end position="156"/>
    </location>
</feature>
<dbReference type="OMA" id="LPTTNEH"/>
<evidence type="ECO:0000313" key="4">
    <source>
        <dbReference type="Proteomes" id="UP000030745"/>
    </source>
</evidence>
<dbReference type="EMBL" id="KK583369">
    <property type="protein sequence ID" value="KDO19128.1"/>
    <property type="molecule type" value="Genomic_DNA"/>
</dbReference>
<name>A0A067BLP6_SAPPC</name>
<dbReference type="OrthoDB" id="75471at2759"/>
<proteinExistence type="predicted"/>
<reference evidence="3 4" key="1">
    <citation type="journal article" date="2013" name="PLoS Genet.">
        <title>Distinctive expansion of potential virulence genes in the genome of the oomycete fish pathogen Saprolegnia parasitica.</title>
        <authorList>
            <person name="Jiang R.H."/>
            <person name="de Bruijn I."/>
            <person name="Haas B.J."/>
            <person name="Belmonte R."/>
            <person name="Lobach L."/>
            <person name="Christie J."/>
            <person name="van den Ackerveken G."/>
            <person name="Bottin A."/>
            <person name="Bulone V."/>
            <person name="Diaz-Moreno S.M."/>
            <person name="Dumas B."/>
            <person name="Fan L."/>
            <person name="Gaulin E."/>
            <person name="Govers F."/>
            <person name="Grenville-Briggs L.J."/>
            <person name="Horner N.R."/>
            <person name="Levin J.Z."/>
            <person name="Mammella M."/>
            <person name="Meijer H.J."/>
            <person name="Morris P."/>
            <person name="Nusbaum C."/>
            <person name="Oome S."/>
            <person name="Phillips A.J."/>
            <person name="van Rooyen D."/>
            <person name="Rzeszutek E."/>
            <person name="Saraiva M."/>
            <person name="Secombes C.J."/>
            <person name="Seidl M.F."/>
            <person name="Snel B."/>
            <person name="Stassen J.H."/>
            <person name="Sykes S."/>
            <person name="Tripathy S."/>
            <person name="van den Berg H."/>
            <person name="Vega-Arreguin J.C."/>
            <person name="Wawra S."/>
            <person name="Young S.K."/>
            <person name="Zeng Q."/>
            <person name="Dieguez-Uribeondo J."/>
            <person name="Russ C."/>
            <person name="Tyler B.M."/>
            <person name="van West P."/>
        </authorList>
    </citation>
    <scope>NUCLEOTIDE SEQUENCE [LARGE SCALE GENOMIC DNA]</scope>
    <source>
        <strain evidence="3 4">CBS 223.65</strain>
    </source>
</reference>
<protein>
    <recommendedName>
        <fullName evidence="5">RGS domain-containing protein</fullName>
    </recommendedName>
</protein>
<feature type="transmembrane region" description="Helical" evidence="2">
    <location>
        <begin position="82"/>
        <end position="106"/>
    </location>
</feature>
<feature type="transmembrane region" description="Helical" evidence="2">
    <location>
        <begin position="46"/>
        <end position="70"/>
    </location>
</feature>
<feature type="transmembrane region" description="Helical" evidence="2">
    <location>
        <begin position="6"/>
        <end position="34"/>
    </location>
</feature>
<gene>
    <name evidence="3" type="ORF">SPRG_14960</name>
</gene>
<evidence type="ECO:0000256" key="2">
    <source>
        <dbReference type="SAM" id="Phobius"/>
    </source>
</evidence>
<keyword evidence="2" id="KW-0812">Transmembrane</keyword>
<dbReference type="RefSeq" id="XP_012210161.1">
    <property type="nucleotide sequence ID" value="XM_012354771.1"/>
</dbReference>
<dbReference type="Proteomes" id="UP000030745">
    <property type="component" value="Unassembled WGS sequence"/>
</dbReference>